<feature type="transmembrane region" description="Helical" evidence="1">
    <location>
        <begin position="15"/>
        <end position="38"/>
    </location>
</feature>
<evidence type="ECO:0000313" key="2">
    <source>
        <dbReference type="EMBL" id="QEG20514.1"/>
    </source>
</evidence>
<evidence type="ECO:0000313" key="3">
    <source>
        <dbReference type="Proteomes" id="UP000322214"/>
    </source>
</evidence>
<dbReference type="Proteomes" id="UP000322214">
    <property type="component" value="Chromosome"/>
</dbReference>
<dbReference type="STRING" id="980251.GCA_001642875_02453"/>
<evidence type="ECO:0000256" key="1">
    <source>
        <dbReference type="SAM" id="Phobius"/>
    </source>
</evidence>
<keyword evidence="1" id="KW-1133">Transmembrane helix</keyword>
<reference evidence="2 3" key="1">
    <citation type="submission" date="2019-08" db="EMBL/GenBank/DDBJ databases">
        <title>Deep-cultivation of Planctomycetes and their phenomic and genomic characterization uncovers novel biology.</title>
        <authorList>
            <person name="Wiegand S."/>
            <person name="Jogler M."/>
            <person name="Boedeker C."/>
            <person name="Pinto D."/>
            <person name="Vollmers J."/>
            <person name="Rivas-Marin E."/>
            <person name="Kohn T."/>
            <person name="Peeters S.H."/>
            <person name="Heuer A."/>
            <person name="Rast P."/>
            <person name="Oberbeckmann S."/>
            <person name="Bunk B."/>
            <person name="Jeske O."/>
            <person name="Meyerdierks A."/>
            <person name="Storesund J.E."/>
            <person name="Kallscheuer N."/>
            <person name="Luecker S."/>
            <person name="Lage O.M."/>
            <person name="Pohl T."/>
            <person name="Merkel B.J."/>
            <person name="Hornburger P."/>
            <person name="Mueller R.-W."/>
            <person name="Bruemmer F."/>
            <person name="Labrenz M."/>
            <person name="Spormann A.M."/>
            <person name="Op den Camp H."/>
            <person name="Overmann J."/>
            <person name="Amann R."/>
            <person name="Jetten M.S.M."/>
            <person name="Mascher T."/>
            <person name="Medema M.H."/>
            <person name="Devos D.P."/>
            <person name="Kaster A.-K."/>
            <person name="Ovreas L."/>
            <person name="Rohde M."/>
            <person name="Galperin M.Y."/>
            <person name="Jogler C."/>
        </authorList>
    </citation>
    <scope>NUCLEOTIDE SEQUENCE [LARGE SCALE GENOMIC DNA]</scope>
    <source>
        <strain evidence="2 3">FC18</strain>
    </source>
</reference>
<proteinExistence type="predicted"/>
<dbReference type="EMBL" id="CP042912">
    <property type="protein sequence ID" value="QEG20514.1"/>
    <property type="molecule type" value="Genomic_DNA"/>
</dbReference>
<dbReference type="OrthoDB" id="277472at2"/>
<name>A0A5B9P2Y3_9BACT</name>
<sequence length="137" mass="15429">MKALLSKNNRRSGSVLVAVLVCLGVIGALIFASMQLTLRQRKQLDREMQMEQTFWLAEAGMDHALNLIENSDGDLDSEQILLSPTLSDRKTAEVKIEFSQKSDVVDVEVTAWIGLDDRPETQTRQNLKTEVKKPSRE</sequence>
<keyword evidence="1" id="KW-0812">Transmembrane</keyword>
<dbReference type="RefSeq" id="WP_075084869.1">
    <property type="nucleotide sequence ID" value="NZ_CP042912.1"/>
</dbReference>
<keyword evidence="3" id="KW-1185">Reference proteome</keyword>
<organism evidence="2 3">
    <name type="scientific">Mariniblastus fucicola</name>
    <dbReference type="NCBI Taxonomy" id="980251"/>
    <lineage>
        <taxon>Bacteria</taxon>
        <taxon>Pseudomonadati</taxon>
        <taxon>Planctomycetota</taxon>
        <taxon>Planctomycetia</taxon>
        <taxon>Pirellulales</taxon>
        <taxon>Pirellulaceae</taxon>
        <taxon>Mariniblastus</taxon>
    </lineage>
</organism>
<dbReference type="AlphaFoldDB" id="A0A5B9P2Y3"/>
<evidence type="ECO:0008006" key="4">
    <source>
        <dbReference type="Google" id="ProtNLM"/>
    </source>
</evidence>
<keyword evidence="1" id="KW-0472">Membrane</keyword>
<accession>A0A5B9P2Y3</accession>
<protein>
    <recommendedName>
        <fullName evidence="4">Type 4 fimbrial biogenesis protein PilX N-terminal domain-containing protein</fullName>
    </recommendedName>
</protein>
<gene>
    <name evidence="2" type="ORF">MFFC18_03630</name>
</gene>
<dbReference type="KEGG" id="mff:MFFC18_03630"/>